<protein>
    <submittedName>
        <fullName evidence="2">Uncharacterized protein</fullName>
    </submittedName>
</protein>
<name>A0A1T5E2X6_9SPHI</name>
<dbReference type="InterPro" id="IPR015943">
    <property type="entry name" value="WD40/YVTN_repeat-like_dom_sf"/>
</dbReference>
<dbReference type="AlphaFoldDB" id="A0A1T5E2X6"/>
<reference evidence="2 3" key="1">
    <citation type="submission" date="2017-02" db="EMBL/GenBank/DDBJ databases">
        <authorList>
            <person name="Peterson S.W."/>
        </authorList>
    </citation>
    <scope>NUCLEOTIDE SEQUENCE [LARGE SCALE GENOMIC DNA]</scope>
    <source>
        <strain evidence="2 3">DSM 22899</strain>
    </source>
</reference>
<dbReference type="OrthoDB" id="610763at2"/>
<sequence>MMKFNVTILCSLALLISACSKPSSTHTASSSYADTAFLQDYSVKYHVDEKDAALWRVYANKEGKIQVLASTGLKQLHDGRFLYPGRVVADHTYRFMAAKNIVDMALCQGQFVYLGGHTIFSNAWSGRLHVEHQLDNPTAFAANDSLEFLVTNGHVLHFIRRHAVAWRGQVPEGGVLQVLGHPEDQSLFFLLAPEALYRFSAATNQLEKIHEGTDFTAFDIDVRKNQLVIGTADGYLRYGLAEGKQVGERQRALPWTEITAVQVIDGNSWFGTPKGAFSVKENGNITYYASKRWLPDDQVVAIAPGGDGTVLVLTRNGLGHICFKKMTLHEKAMYYEQQVRDRHIRNGFNATLTGMTDGDFSTGYLGDSDNDGLWTSLYLAAQAFRYATTGEQQALEHCMESLDAMARLYDITPVPGFPARSFERRGKGDTRHMLSDPERWQLAEHPDWYWKATTSSDEAIGHIFAFGVIAELVDHKETRDKAIRLIDTLMGHIVKNDYYLVDYDGQPTTWGKWNPEYVNGFPTTVGDRKLNSSNIIGMLQTAYHFTGKSVYKEKAFDLMDNHGYLENLMRPMSEIGKAPEGADDWSKLLSGSWNHSDDEMYFAGYWGLYRYAFNDTLKVKYKEAILDHWEAERPEKEGAWNIFTAITEIDTFDLDEAVWYLKEYPLDLVQWTVTNSHRKDITLLPPNFRNQTIETVLPPDELKISRHNANRFILDGGNNGAAENSAGDIWLFPYWMGRYLGVIQPPADEQTPYTK</sequence>
<feature type="signal peptide" evidence="1">
    <location>
        <begin position="1"/>
        <end position="25"/>
    </location>
</feature>
<dbReference type="Gene3D" id="2.130.10.10">
    <property type="entry name" value="YVTN repeat-like/Quinoprotein amine dehydrogenase"/>
    <property type="match status" value="1"/>
</dbReference>
<dbReference type="STRING" id="623280.SAMN05660226_03109"/>
<dbReference type="RefSeq" id="WP_079717764.1">
    <property type="nucleotide sequence ID" value="NZ_FUYS01000008.1"/>
</dbReference>
<evidence type="ECO:0000313" key="2">
    <source>
        <dbReference type="EMBL" id="SKB78063.1"/>
    </source>
</evidence>
<dbReference type="EMBL" id="FUYS01000008">
    <property type="protein sequence ID" value="SKB78063.1"/>
    <property type="molecule type" value="Genomic_DNA"/>
</dbReference>
<proteinExistence type="predicted"/>
<evidence type="ECO:0000313" key="3">
    <source>
        <dbReference type="Proteomes" id="UP000190541"/>
    </source>
</evidence>
<evidence type="ECO:0000256" key="1">
    <source>
        <dbReference type="SAM" id="SignalP"/>
    </source>
</evidence>
<keyword evidence="3" id="KW-1185">Reference proteome</keyword>
<gene>
    <name evidence="2" type="ORF">SAMN05660226_03109</name>
</gene>
<dbReference type="PROSITE" id="PS51257">
    <property type="entry name" value="PROKAR_LIPOPROTEIN"/>
    <property type="match status" value="1"/>
</dbReference>
<organism evidence="2 3">
    <name type="scientific">Parapedobacter luteus</name>
    <dbReference type="NCBI Taxonomy" id="623280"/>
    <lineage>
        <taxon>Bacteria</taxon>
        <taxon>Pseudomonadati</taxon>
        <taxon>Bacteroidota</taxon>
        <taxon>Sphingobacteriia</taxon>
        <taxon>Sphingobacteriales</taxon>
        <taxon>Sphingobacteriaceae</taxon>
        <taxon>Parapedobacter</taxon>
    </lineage>
</organism>
<dbReference type="Proteomes" id="UP000190541">
    <property type="component" value="Unassembled WGS sequence"/>
</dbReference>
<keyword evidence="1" id="KW-0732">Signal</keyword>
<accession>A0A1T5E2X6</accession>
<feature type="chain" id="PRO_5010546506" evidence="1">
    <location>
        <begin position="26"/>
        <end position="755"/>
    </location>
</feature>